<gene>
    <name evidence="2" type="ORF">SAMN05421811_10248</name>
</gene>
<dbReference type="AlphaFoldDB" id="A0A1I0BSN3"/>
<dbReference type="STRING" id="568860.SAMN05421811_10248"/>
<evidence type="ECO:0000313" key="2">
    <source>
        <dbReference type="EMBL" id="SET09915.1"/>
    </source>
</evidence>
<dbReference type="Proteomes" id="UP000199361">
    <property type="component" value="Unassembled WGS sequence"/>
</dbReference>
<sequence>MGTRPEEMRSEIAATRAELAADVDRLADRTSPSRIARRRTEGVRRAARTFRERVMGTPAHAADRAHQGADTVAHGAHQAAQTVREGSQQAAESVRHGAHQAAEAVRAAPEQARRGTQGNPLAAGLIAFGAGLLAAALIPRTQAEEQAVGQLREQVGDVLEPVREAGMESVRQLGQEAREVAGQAAHQVRETAAEAAGDTAQHAREQARQVTDHR</sequence>
<organism evidence="2 3">
    <name type="scientific">Nonomuraea wenchangensis</name>
    <dbReference type="NCBI Taxonomy" id="568860"/>
    <lineage>
        <taxon>Bacteria</taxon>
        <taxon>Bacillati</taxon>
        <taxon>Actinomycetota</taxon>
        <taxon>Actinomycetes</taxon>
        <taxon>Streptosporangiales</taxon>
        <taxon>Streptosporangiaceae</taxon>
        <taxon>Nonomuraea</taxon>
    </lineage>
</organism>
<evidence type="ECO:0000313" key="3">
    <source>
        <dbReference type="Proteomes" id="UP000199361"/>
    </source>
</evidence>
<name>A0A1I0BSN3_9ACTN</name>
<feature type="region of interest" description="Disordered" evidence="1">
    <location>
        <begin position="23"/>
        <end position="44"/>
    </location>
</feature>
<evidence type="ECO:0008006" key="4">
    <source>
        <dbReference type="Google" id="ProtNLM"/>
    </source>
</evidence>
<keyword evidence="3" id="KW-1185">Reference proteome</keyword>
<feature type="region of interest" description="Disordered" evidence="1">
    <location>
        <begin position="182"/>
        <end position="214"/>
    </location>
</feature>
<dbReference type="Pfam" id="PF12277">
    <property type="entry name" value="DUF3618"/>
    <property type="match status" value="1"/>
</dbReference>
<proteinExistence type="predicted"/>
<dbReference type="EMBL" id="FOHX01000002">
    <property type="protein sequence ID" value="SET09915.1"/>
    <property type="molecule type" value="Genomic_DNA"/>
</dbReference>
<protein>
    <recommendedName>
        <fullName evidence="4">DUF3618 domain-containing protein</fullName>
    </recommendedName>
</protein>
<reference evidence="2 3" key="1">
    <citation type="submission" date="2016-10" db="EMBL/GenBank/DDBJ databases">
        <authorList>
            <person name="de Groot N.N."/>
        </authorList>
    </citation>
    <scope>NUCLEOTIDE SEQUENCE [LARGE SCALE GENOMIC DNA]</scope>
    <source>
        <strain evidence="2 3">CGMCC 4.5598</strain>
    </source>
</reference>
<evidence type="ECO:0000256" key="1">
    <source>
        <dbReference type="SAM" id="MobiDB-lite"/>
    </source>
</evidence>
<dbReference type="InterPro" id="IPR022062">
    <property type="entry name" value="DUF3618"/>
</dbReference>
<feature type="compositionally biased region" description="Basic and acidic residues" evidence="1">
    <location>
        <begin position="201"/>
        <end position="214"/>
    </location>
</feature>
<accession>A0A1I0BSN3</accession>